<name>A0ABS5TG23_9ACTN</name>
<dbReference type="Proteomes" id="UP001197247">
    <property type="component" value="Unassembled WGS sequence"/>
</dbReference>
<protein>
    <recommendedName>
        <fullName evidence="3">Nucleotidyltransferase-like protein</fullName>
    </recommendedName>
</protein>
<evidence type="ECO:0000313" key="2">
    <source>
        <dbReference type="Proteomes" id="UP001197247"/>
    </source>
</evidence>
<comment type="caution">
    <text evidence="1">The sequence shown here is derived from an EMBL/GenBank/DDBJ whole genome shotgun (WGS) entry which is preliminary data.</text>
</comment>
<gene>
    <name evidence="1" type="ORF">KIH74_13980</name>
</gene>
<sequence length="335" mass="36504">MITDRRMHDNLRTFLAGPGVSDEALLAEVSDAFGEPLLVVASGSVLHGFGNAASDVDLHVVVDAQVTDFPISSHGLGVAVDVTYVEAEWVRTASAVLREGGEERADSASWRAARSRLLRLARLTFGAALAGTGPWRDWQAGMRPQVVDYARDWWRGETLRCRTAARLLAPARPMAAAVRWCDAATAALDVVATEAGQTYVGPKWLGLKLERLGRADLVAEYAALMDLPLREREVAAYRDRAEGLITRLTAHRPLPDDPLVTVRLAEGTSTWRVHDRALVQRWGLRGVELAAADPAADPNLSWSGRVSAVTPDLRRLIEQDLVWLSVHEEGRDGGA</sequence>
<evidence type="ECO:0000313" key="1">
    <source>
        <dbReference type="EMBL" id="MBT0770043.1"/>
    </source>
</evidence>
<organism evidence="1 2">
    <name type="scientific">Kineosporia corallincola</name>
    <dbReference type="NCBI Taxonomy" id="2835133"/>
    <lineage>
        <taxon>Bacteria</taxon>
        <taxon>Bacillati</taxon>
        <taxon>Actinomycetota</taxon>
        <taxon>Actinomycetes</taxon>
        <taxon>Kineosporiales</taxon>
        <taxon>Kineosporiaceae</taxon>
        <taxon>Kineosporia</taxon>
    </lineage>
</organism>
<dbReference type="RefSeq" id="WP_214156336.1">
    <property type="nucleotide sequence ID" value="NZ_JAHBAY010000005.1"/>
</dbReference>
<dbReference type="EMBL" id="JAHBAY010000005">
    <property type="protein sequence ID" value="MBT0770043.1"/>
    <property type="molecule type" value="Genomic_DNA"/>
</dbReference>
<proteinExistence type="predicted"/>
<evidence type="ECO:0008006" key="3">
    <source>
        <dbReference type="Google" id="ProtNLM"/>
    </source>
</evidence>
<accession>A0ABS5TG23</accession>
<keyword evidence="2" id="KW-1185">Reference proteome</keyword>
<reference evidence="1 2" key="1">
    <citation type="submission" date="2021-05" db="EMBL/GenBank/DDBJ databases">
        <title>Kineosporia and Streptomyces sp. nov. two new marine actinobacteria isolated from Coral.</title>
        <authorList>
            <person name="Buangrab K."/>
            <person name="Sutthacheep M."/>
            <person name="Yeemin T."/>
            <person name="Harunari E."/>
            <person name="Igarashi Y."/>
            <person name="Kanchanasin P."/>
            <person name="Tanasupawat S."/>
            <person name="Phongsopitanun W."/>
        </authorList>
    </citation>
    <scope>NUCLEOTIDE SEQUENCE [LARGE SCALE GENOMIC DNA]</scope>
    <source>
        <strain evidence="1 2">J2-2</strain>
    </source>
</reference>